<reference evidence="5" key="1">
    <citation type="submission" date="2022-08" db="UniProtKB">
        <authorList>
            <consortium name="EnsemblMetazoa"/>
        </authorList>
    </citation>
    <scope>IDENTIFICATION</scope>
    <source>
        <strain evidence="5">05x7-T-G4-1.051#20</strain>
    </source>
</reference>
<keyword evidence="6" id="KW-1185">Reference proteome</keyword>
<keyword evidence="2" id="KW-0547">Nucleotide-binding</keyword>
<dbReference type="PROSITE" id="PS51720">
    <property type="entry name" value="G_AIG1"/>
    <property type="match status" value="1"/>
</dbReference>
<accession>A0A8W8I1X4</accession>
<evidence type="ECO:0000259" key="4">
    <source>
        <dbReference type="PROSITE" id="PS51720"/>
    </source>
</evidence>
<dbReference type="EnsemblMetazoa" id="G12153.3">
    <property type="protein sequence ID" value="G12153.3:cds"/>
    <property type="gene ID" value="G12153"/>
</dbReference>
<evidence type="ECO:0000256" key="3">
    <source>
        <dbReference type="ARBA" id="ARBA00023134"/>
    </source>
</evidence>
<organism evidence="5 6">
    <name type="scientific">Magallana gigas</name>
    <name type="common">Pacific oyster</name>
    <name type="synonym">Crassostrea gigas</name>
    <dbReference type="NCBI Taxonomy" id="29159"/>
    <lineage>
        <taxon>Eukaryota</taxon>
        <taxon>Metazoa</taxon>
        <taxon>Spiralia</taxon>
        <taxon>Lophotrochozoa</taxon>
        <taxon>Mollusca</taxon>
        <taxon>Bivalvia</taxon>
        <taxon>Autobranchia</taxon>
        <taxon>Pteriomorphia</taxon>
        <taxon>Ostreida</taxon>
        <taxon>Ostreoidea</taxon>
        <taxon>Ostreidae</taxon>
        <taxon>Magallana</taxon>
    </lineage>
</organism>
<evidence type="ECO:0000256" key="1">
    <source>
        <dbReference type="ARBA" id="ARBA00008535"/>
    </source>
</evidence>
<dbReference type="EnsemblMetazoa" id="G12153.1">
    <property type="protein sequence ID" value="G12153.1:cds"/>
    <property type="gene ID" value="G12153"/>
</dbReference>
<dbReference type="AlphaFoldDB" id="A0A8W8I1X4"/>
<dbReference type="Pfam" id="PF04548">
    <property type="entry name" value="AIG1"/>
    <property type="match status" value="1"/>
</dbReference>
<keyword evidence="3" id="KW-0342">GTP-binding</keyword>
<dbReference type="PANTHER" id="PTHR10903">
    <property type="entry name" value="GTPASE, IMAP FAMILY MEMBER-RELATED"/>
    <property type="match status" value="1"/>
</dbReference>
<evidence type="ECO:0000313" key="6">
    <source>
        <dbReference type="Proteomes" id="UP000005408"/>
    </source>
</evidence>
<evidence type="ECO:0000256" key="2">
    <source>
        <dbReference type="ARBA" id="ARBA00022741"/>
    </source>
</evidence>
<dbReference type="GO" id="GO:0005525">
    <property type="term" value="F:GTP binding"/>
    <property type="evidence" value="ECO:0007669"/>
    <property type="project" value="UniProtKB-KW"/>
</dbReference>
<comment type="similarity">
    <text evidence="1">Belongs to the TRAFAC class TrmE-Era-EngA-EngB-Septin-like GTPase superfamily. AIG1/Toc34/Toc159-like paraseptin GTPase family. IAN subfamily.</text>
</comment>
<dbReference type="InterPro" id="IPR006703">
    <property type="entry name" value="G_AIG1"/>
</dbReference>
<dbReference type="PANTHER" id="PTHR10903:SF184">
    <property type="entry name" value="GTP-BINDING PROTEIN A"/>
    <property type="match status" value="1"/>
</dbReference>
<dbReference type="OrthoDB" id="6120595at2759"/>
<feature type="domain" description="AIG1-type G" evidence="4">
    <location>
        <begin position="24"/>
        <end position="229"/>
    </location>
</feature>
<name>A0A8W8I1X4_MAGGI</name>
<dbReference type="Gene3D" id="3.40.50.300">
    <property type="entry name" value="P-loop containing nucleotide triphosphate hydrolases"/>
    <property type="match status" value="1"/>
</dbReference>
<dbReference type="EnsemblMetazoa" id="G12153.4">
    <property type="protein sequence ID" value="G12153.4:cds"/>
    <property type="gene ID" value="G12153"/>
</dbReference>
<dbReference type="EnsemblMetazoa" id="G12153.2">
    <property type="protein sequence ID" value="G12153.2:cds"/>
    <property type="gene ID" value="G12153"/>
</dbReference>
<sequence>MAEAVHKPAGIEELQGSTAQAITLKERRIILIGKLGAGKSHSGNGILGKTEFESKRCWSSVTRQCKYGSAARDGFLYRIYDTPGVNSPEELQTTVNVEEDIRRCLYCTSPGFHAIVLVLSAAERITKEDLQMLKKLDGLLGESAYKYMILVISKLENDENELGKMMCEAPEIVKLNVKCNSRHVIFGDDPKNIPFECVRKFDDILTKLIKENEWQGKEYYTHKYYEKATRILEKDKEDYMRDHPNVSEGETFEIVRSRATEGFSPRDTELRGLKDPNCCSIS</sequence>
<evidence type="ECO:0000313" key="5">
    <source>
        <dbReference type="EnsemblMetazoa" id="G12153.1:cds"/>
    </source>
</evidence>
<proteinExistence type="inferred from homology"/>
<dbReference type="InterPro" id="IPR027417">
    <property type="entry name" value="P-loop_NTPase"/>
</dbReference>
<dbReference type="Proteomes" id="UP000005408">
    <property type="component" value="Unassembled WGS sequence"/>
</dbReference>
<dbReference type="SUPFAM" id="SSF52540">
    <property type="entry name" value="P-loop containing nucleoside triphosphate hydrolases"/>
    <property type="match status" value="1"/>
</dbReference>
<dbReference type="InterPro" id="IPR045058">
    <property type="entry name" value="GIMA/IAN/Toc"/>
</dbReference>
<protein>
    <recommendedName>
        <fullName evidence="4">AIG1-type G domain-containing protein</fullName>
    </recommendedName>
</protein>